<dbReference type="Proteomes" id="UP001585080">
    <property type="component" value="Unassembled WGS sequence"/>
</dbReference>
<gene>
    <name evidence="3" type="ORF">VSS16_25190</name>
</gene>
<name>A0ABV5EGU8_9ACTN</name>
<sequence length="386" mass="43138">MAGLPRGRLRERRPSLSDTRYLTPEQWAEVDRIRTEWQAHEQATGPADRITSEAAISEPYRTAGRSAPRFAWVASPKEADALIRAATGSEPGRSPVGPVGAWLPTAGKRRLRVPVPHREEQSVAGWLSGLSRPMLRSLSRTSPTAPLGLHTAPVRAAYRPALYEIPRRLGIKCYSSRSTRRLDAWLETVRSCGSWWPFEDVCVVSERPTEVHLEPGPEESTSRLHHSDGPALLYPDGTAVYAWHGVRVPPYVITGELTGQDWLNEANSEARRAIADRMGYDWLLEHCGARRFATDDDGSLWRIPDPRDPSTLRQDYGLPVGDGRWYYPTAASRRRTSCSSSWRTRLPSRTGRTGGTRCGSRPTRRCPATPSDGPSGCRRTRTLRTR</sequence>
<reference evidence="3 4" key="1">
    <citation type="submission" date="2024-01" db="EMBL/GenBank/DDBJ databases">
        <title>Genome mining of biosynthetic gene clusters to explore secondary metabolites of Streptomyces sp.</title>
        <authorList>
            <person name="Baig A."/>
            <person name="Ajitkumar Shintre N."/>
            <person name="Kumar H."/>
            <person name="Anbarasu A."/>
            <person name="Ramaiah S."/>
        </authorList>
    </citation>
    <scope>NUCLEOTIDE SEQUENCE [LARGE SCALE GENOMIC DNA]</scope>
    <source>
        <strain evidence="3 4">A57</strain>
    </source>
</reference>
<feature type="compositionally biased region" description="Low complexity" evidence="1">
    <location>
        <begin position="338"/>
        <end position="351"/>
    </location>
</feature>
<accession>A0ABV5EGU8</accession>
<evidence type="ECO:0000313" key="3">
    <source>
        <dbReference type="EMBL" id="MFB8775996.1"/>
    </source>
</evidence>
<organism evidence="3 4">
    <name type="scientific">Streptomyces broussonetiae</name>
    <dbReference type="NCBI Taxonomy" id="2686304"/>
    <lineage>
        <taxon>Bacteria</taxon>
        <taxon>Bacillati</taxon>
        <taxon>Actinomycetota</taxon>
        <taxon>Actinomycetes</taxon>
        <taxon>Kitasatosporales</taxon>
        <taxon>Streptomycetaceae</taxon>
        <taxon>Streptomyces</taxon>
    </lineage>
</organism>
<proteinExistence type="predicted"/>
<evidence type="ECO:0000256" key="1">
    <source>
        <dbReference type="SAM" id="MobiDB-lite"/>
    </source>
</evidence>
<dbReference type="InterPro" id="IPR046633">
    <property type="entry name" value="DUF6745"/>
</dbReference>
<comment type="caution">
    <text evidence="3">The sequence shown here is derived from an EMBL/GenBank/DDBJ whole genome shotgun (WGS) entry which is preliminary data.</text>
</comment>
<evidence type="ECO:0000259" key="2">
    <source>
        <dbReference type="Pfam" id="PF20530"/>
    </source>
</evidence>
<dbReference type="EMBL" id="JAYMRP010000025">
    <property type="protein sequence ID" value="MFB8775996.1"/>
    <property type="molecule type" value="Genomic_DNA"/>
</dbReference>
<keyword evidence="4" id="KW-1185">Reference proteome</keyword>
<dbReference type="Pfam" id="PF20530">
    <property type="entry name" value="DUF6745"/>
    <property type="match status" value="1"/>
</dbReference>
<feature type="domain" description="DUF6745" evidence="2">
    <location>
        <begin position="175"/>
        <end position="308"/>
    </location>
</feature>
<evidence type="ECO:0000313" key="4">
    <source>
        <dbReference type="Proteomes" id="UP001585080"/>
    </source>
</evidence>
<feature type="region of interest" description="Disordered" evidence="1">
    <location>
        <begin position="338"/>
        <end position="386"/>
    </location>
</feature>
<protein>
    <recommendedName>
        <fullName evidence="2">DUF6745 domain-containing protein</fullName>
    </recommendedName>
</protein>